<name>A0ABZ1BNM3_9FIRM</name>
<accession>A0ABZ1BNM3</accession>
<evidence type="ECO:0000313" key="1">
    <source>
        <dbReference type="EMBL" id="WRP14279.1"/>
    </source>
</evidence>
<keyword evidence="2" id="KW-1185">Reference proteome</keyword>
<dbReference type="Proteomes" id="UP001333102">
    <property type="component" value="Chromosome"/>
</dbReference>
<proteinExistence type="predicted"/>
<reference evidence="2" key="1">
    <citation type="submission" date="2023-12" db="EMBL/GenBank/DDBJ databases">
        <title>Novel isolates from deep terrestrial aquifers shed light on the physiology and ecology of the class Limnochordia.</title>
        <authorList>
            <person name="Karnachuk O.V."/>
            <person name="Lukina A.P."/>
            <person name="Avakyan M.R."/>
            <person name="Kadnikov V."/>
            <person name="Begmatov S."/>
            <person name="Beletsky A.V."/>
            <person name="Mardanov A.V."/>
            <person name="Ravin N.V."/>
        </authorList>
    </citation>
    <scope>NUCLEOTIDE SEQUENCE [LARGE SCALE GENOMIC DNA]</scope>
    <source>
        <strain evidence="2">LN</strain>
    </source>
</reference>
<organism evidence="1 2">
    <name type="scientific">Geochorda subterranea</name>
    <dbReference type="NCBI Taxonomy" id="3109564"/>
    <lineage>
        <taxon>Bacteria</taxon>
        <taxon>Bacillati</taxon>
        <taxon>Bacillota</taxon>
        <taxon>Limnochordia</taxon>
        <taxon>Limnochordales</taxon>
        <taxon>Geochordaceae</taxon>
        <taxon>Geochorda</taxon>
    </lineage>
</organism>
<evidence type="ECO:0000313" key="2">
    <source>
        <dbReference type="Proteomes" id="UP001333102"/>
    </source>
</evidence>
<dbReference type="RefSeq" id="WP_324668586.1">
    <property type="nucleotide sequence ID" value="NZ_CP141614.1"/>
</dbReference>
<dbReference type="EMBL" id="CP141614">
    <property type="protein sequence ID" value="WRP14279.1"/>
    <property type="molecule type" value="Genomic_DNA"/>
</dbReference>
<gene>
    <name evidence="1" type="ORF">VLY81_12775</name>
</gene>
<sequence length="76" mass="8931">MLDPCGNFWWTQEAIRARTREGYARAEPALRGEYRSREEWALALRSAMAADAARRRRRLARRLRRGMMRLLGLLGL</sequence>
<protein>
    <submittedName>
        <fullName evidence="1">Uncharacterized protein</fullName>
    </submittedName>
</protein>